<feature type="region of interest" description="Disordered" evidence="1">
    <location>
        <begin position="98"/>
        <end position="241"/>
    </location>
</feature>
<evidence type="ECO:0000313" key="2">
    <source>
        <dbReference type="EMBL" id="MCH81740.1"/>
    </source>
</evidence>
<keyword evidence="3" id="KW-1185">Reference proteome</keyword>
<evidence type="ECO:0000313" key="3">
    <source>
        <dbReference type="Proteomes" id="UP000265520"/>
    </source>
</evidence>
<gene>
    <name evidence="2" type="ORF">A2U01_0002532</name>
</gene>
<organism evidence="2 3">
    <name type="scientific">Trifolium medium</name>
    <dbReference type="NCBI Taxonomy" id="97028"/>
    <lineage>
        <taxon>Eukaryota</taxon>
        <taxon>Viridiplantae</taxon>
        <taxon>Streptophyta</taxon>
        <taxon>Embryophyta</taxon>
        <taxon>Tracheophyta</taxon>
        <taxon>Spermatophyta</taxon>
        <taxon>Magnoliopsida</taxon>
        <taxon>eudicotyledons</taxon>
        <taxon>Gunneridae</taxon>
        <taxon>Pentapetalae</taxon>
        <taxon>rosids</taxon>
        <taxon>fabids</taxon>
        <taxon>Fabales</taxon>
        <taxon>Fabaceae</taxon>
        <taxon>Papilionoideae</taxon>
        <taxon>50 kb inversion clade</taxon>
        <taxon>NPAAA clade</taxon>
        <taxon>Hologalegina</taxon>
        <taxon>IRL clade</taxon>
        <taxon>Trifolieae</taxon>
        <taxon>Trifolium</taxon>
    </lineage>
</organism>
<dbReference type="EMBL" id="LXQA010002708">
    <property type="protein sequence ID" value="MCH81740.1"/>
    <property type="molecule type" value="Genomic_DNA"/>
</dbReference>
<reference evidence="2 3" key="1">
    <citation type="journal article" date="2018" name="Front. Plant Sci.">
        <title>Red Clover (Trifolium pratense) and Zigzag Clover (T. medium) - A Picture of Genomic Similarities and Differences.</title>
        <authorList>
            <person name="Dluhosova J."/>
            <person name="Istvanek J."/>
            <person name="Nedelnik J."/>
            <person name="Repkova J."/>
        </authorList>
    </citation>
    <scope>NUCLEOTIDE SEQUENCE [LARGE SCALE GENOMIC DNA]</scope>
    <source>
        <strain evidence="3">cv. 10/8</strain>
        <tissue evidence="2">Leaf</tissue>
    </source>
</reference>
<dbReference type="Proteomes" id="UP000265520">
    <property type="component" value="Unassembled WGS sequence"/>
</dbReference>
<sequence>MNLAAYIFHQLCTSIKFAQNPKKKTPQIAYPRLLSEIFNQCGLIRNIKISKAVDLLEEQRASFINGTTLTYMKLVTSKKLKYPTHPLLKEDTKIPASDNTAFLFSNEPPETSKRKEKEQKKKKEEEPVKEKTFGKTTASGAGASEVKTISEKVGGSEGKDSEKGKVVASVKQPAIEGLVKKAPKKPRSTRKTEKKVPRRLICDEDEEDSETHEEPLIRKRRKTESAPTASESMNVDTEANAGNSESFINIDAYNQAQNPASEPNNDIYTPLNVIQPPTMSDLPKISTPTSDSNQPTPEFHQELDDLATTVEVVTEIYQNKTREMASLTQLYNDIQPTPSQRSSPIQILEQHLQGELPLNAEPEIPHLSETNLKQISESQPSSPKILTQTEIETTEYRISPTTSPNFILVPTTESESDSLAQFANFVCDFHSPSFHISAPHKTKHFAKLGRILEDYAHQNIFTNFTSLPSSSTLETSQFSDSDLPKAPPVSNPELAKICNNILRRLKHLHQLRYSFTDTVSYVQSWLKLRDDINSDLDRIQSGDTDELIDFQKKTETWVQRVNEEFERIQLKKKGRMSNSDKFFDEEVVRTAF</sequence>
<accession>A0A392M358</accession>
<protein>
    <submittedName>
        <fullName evidence="2">Uncharacterized protein</fullName>
    </submittedName>
</protein>
<dbReference type="AlphaFoldDB" id="A0A392M358"/>
<evidence type="ECO:0000256" key="1">
    <source>
        <dbReference type="SAM" id="MobiDB-lite"/>
    </source>
</evidence>
<proteinExistence type="predicted"/>
<feature type="compositionally biased region" description="Basic and acidic residues" evidence="1">
    <location>
        <begin position="110"/>
        <end position="133"/>
    </location>
</feature>
<comment type="caution">
    <text evidence="2">The sequence shown here is derived from an EMBL/GenBank/DDBJ whole genome shotgun (WGS) entry which is preliminary data.</text>
</comment>
<feature type="compositionally biased region" description="Polar residues" evidence="1">
    <location>
        <begin position="225"/>
        <end position="241"/>
    </location>
</feature>
<name>A0A392M358_9FABA</name>